<keyword evidence="3 6" id="KW-0238">DNA-binding</keyword>
<dbReference type="Pfam" id="PF03466">
    <property type="entry name" value="LysR_substrate"/>
    <property type="match status" value="1"/>
</dbReference>
<keyword evidence="7" id="KW-1185">Reference proteome</keyword>
<dbReference type="EMBL" id="FNBE01000021">
    <property type="protein sequence ID" value="SDH32450.1"/>
    <property type="molecule type" value="Genomic_DNA"/>
</dbReference>
<comment type="similarity">
    <text evidence="1">Belongs to the LysR transcriptional regulatory family.</text>
</comment>
<evidence type="ECO:0000313" key="7">
    <source>
        <dbReference type="Proteomes" id="UP000198967"/>
    </source>
</evidence>
<sequence length="298" mass="31979">MAALVPRLRWFVAVGRAEHVTQAADELGVPQSTLSRGIARLEAEIGTPLFARSGRAVRLTREGRGLLRYAERALAELATGARELAGEVDGVTGRVTLAFLPTLGTEVVPRLIGEFRATAPGIRFELRQAPHHTLLDWVREDAADLALTSPLPAETGLAADPLGEEELRLAVPADHPLAARPGVALREIAGERLIGFLPGNGLRAAVDRWCRESGFTPRPAFESADSATVRGFVGAGLGVALVPVSHHGPPPGVVELRVTAPRTVRTIGLVRSREREPSTPARTFADFVRDRGLPWSPW</sequence>
<evidence type="ECO:0000256" key="4">
    <source>
        <dbReference type="ARBA" id="ARBA00023163"/>
    </source>
</evidence>
<dbReference type="Pfam" id="PF00126">
    <property type="entry name" value="HTH_1"/>
    <property type="match status" value="1"/>
</dbReference>
<gene>
    <name evidence="6" type="ORF">SAMN05216377_12133</name>
</gene>
<accession>A0A1G8BIQ7</accession>
<dbReference type="InterPro" id="IPR005119">
    <property type="entry name" value="LysR_subst-bd"/>
</dbReference>
<reference evidence="6 7" key="1">
    <citation type="submission" date="2016-10" db="EMBL/GenBank/DDBJ databases">
        <authorList>
            <person name="de Groot N.N."/>
        </authorList>
    </citation>
    <scope>NUCLEOTIDE SEQUENCE [LARGE SCALE GENOMIC DNA]</scope>
    <source>
        <strain evidence="6 7">CGMCC 4.3143</strain>
    </source>
</reference>
<dbReference type="Gene3D" id="1.10.10.10">
    <property type="entry name" value="Winged helix-like DNA-binding domain superfamily/Winged helix DNA-binding domain"/>
    <property type="match status" value="1"/>
</dbReference>
<organism evidence="6 7">
    <name type="scientific">Pseudonocardia oroxyli</name>
    <dbReference type="NCBI Taxonomy" id="366584"/>
    <lineage>
        <taxon>Bacteria</taxon>
        <taxon>Bacillati</taxon>
        <taxon>Actinomycetota</taxon>
        <taxon>Actinomycetes</taxon>
        <taxon>Pseudonocardiales</taxon>
        <taxon>Pseudonocardiaceae</taxon>
        <taxon>Pseudonocardia</taxon>
    </lineage>
</organism>
<evidence type="ECO:0000259" key="5">
    <source>
        <dbReference type="PROSITE" id="PS50931"/>
    </source>
</evidence>
<feature type="domain" description="HTH lysR-type" evidence="5">
    <location>
        <begin position="8"/>
        <end position="60"/>
    </location>
</feature>
<dbReference type="CDD" id="cd08434">
    <property type="entry name" value="PBP2_GltC_like"/>
    <property type="match status" value="1"/>
</dbReference>
<evidence type="ECO:0000256" key="2">
    <source>
        <dbReference type="ARBA" id="ARBA00023015"/>
    </source>
</evidence>
<proteinExistence type="inferred from homology"/>
<dbReference type="GO" id="GO:0003677">
    <property type="term" value="F:DNA binding"/>
    <property type="evidence" value="ECO:0007669"/>
    <property type="project" value="UniProtKB-KW"/>
</dbReference>
<name>A0A1G8BIQ7_PSEOR</name>
<dbReference type="GO" id="GO:0003700">
    <property type="term" value="F:DNA-binding transcription factor activity"/>
    <property type="evidence" value="ECO:0007669"/>
    <property type="project" value="InterPro"/>
</dbReference>
<dbReference type="InterPro" id="IPR036390">
    <property type="entry name" value="WH_DNA-bd_sf"/>
</dbReference>
<dbReference type="Proteomes" id="UP000198967">
    <property type="component" value="Unassembled WGS sequence"/>
</dbReference>
<dbReference type="FunFam" id="1.10.10.10:FF:000001">
    <property type="entry name" value="LysR family transcriptional regulator"/>
    <property type="match status" value="1"/>
</dbReference>
<evidence type="ECO:0000256" key="1">
    <source>
        <dbReference type="ARBA" id="ARBA00009437"/>
    </source>
</evidence>
<dbReference type="Gene3D" id="3.40.190.290">
    <property type="match status" value="1"/>
</dbReference>
<dbReference type="InterPro" id="IPR000847">
    <property type="entry name" value="LysR_HTH_N"/>
</dbReference>
<keyword evidence="2" id="KW-0805">Transcription regulation</keyword>
<dbReference type="PROSITE" id="PS50931">
    <property type="entry name" value="HTH_LYSR"/>
    <property type="match status" value="1"/>
</dbReference>
<dbReference type="PRINTS" id="PR00039">
    <property type="entry name" value="HTHLYSR"/>
</dbReference>
<dbReference type="InterPro" id="IPR036388">
    <property type="entry name" value="WH-like_DNA-bd_sf"/>
</dbReference>
<dbReference type="PANTHER" id="PTHR30346">
    <property type="entry name" value="TRANSCRIPTIONAL DUAL REGULATOR HCAR-RELATED"/>
    <property type="match status" value="1"/>
</dbReference>
<dbReference type="STRING" id="366584.SAMN05216377_12133"/>
<dbReference type="GO" id="GO:0032993">
    <property type="term" value="C:protein-DNA complex"/>
    <property type="evidence" value="ECO:0007669"/>
    <property type="project" value="TreeGrafter"/>
</dbReference>
<evidence type="ECO:0000313" key="6">
    <source>
        <dbReference type="EMBL" id="SDH32450.1"/>
    </source>
</evidence>
<dbReference type="AlphaFoldDB" id="A0A1G8BIQ7"/>
<evidence type="ECO:0000256" key="3">
    <source>
        <dbReference type="ARBA" id="ARBA00023125"/>
    </source>
</evidence>
<dbReference type="SUPFAM" id="SSF53850">
    <property type="entry name" value="Periplasmic binding protein-like II"/>
    <property type="match status" value="1"/>
</dbReference>
<protein>
    <submittedName>
        <fullName evidence="6">DNA-binding transcriptional regulator, LysR family</fullName>
    </submittedName>
</protein>
<keyword evidence="4" id="KW-0804">Transcription</keyword>
<dbReference type="PANTHER" id="PTHR30346:SF28">
    <property type="entry name" value="HTH-TYPE TRANSCRIPTIONAL REGULATOR CYNR"/>
    <property type="match status" value="1"/>
</dbReference>
<dbReference type="SUPFAM" id="SSF46785">
    <property type="entry name" value="Winged helix' DNA-binding domain"/>
    <property type="match status" value="1"/>
</dbReference>